<dbReference type="AlphaFoldDB" id="A0A183G3A6"/>
<accession>A0A183G3A6</accession>
<reference evidence="3" key="2">
    <citation type="submission" date="2019-09" db="UniProtKB">
        <authorList>
            <consortium name="WormBaseParasite"/>
        </authorList>
    </citation>
    <scope>IDENTIFICATION</scope>
</reference>
<evidence type="ECO:0000313" key="3">
    <source>
        <dbReference type="WBParaSite" id="HPBE_0001587901-mRNA-1"/>
    </source>
</evidence>
<proteinExistence type="predicted"/>
<dbReference type="OrthoDB" id="418748at2759"/>
<keyword evidence="2" id="KW-1185">Reference proteome</keyword>
<gene>
    <name evidence="1" type="ORF">HPBE_LOCUS15878</name>
</gene>
<dbReference type="Proteomes" id="UP000050761">
    <property type="component" value="Unassembled WGS sequence"/>
</dbReference>
<accession>A0A3P8E6H6</accession>
<reference evidence="1 2" key="1">
    <citation type="submission" date="2018-11" db="EMBL/GenBank/DDBJ databases">
        <authorList>
            <consortium name="Pathogen Informatics"/>
        </authorList>
    </citation>
    <scope>NUCLEOTIDE SEQUENCE [LARGE SCALE GENOMIC DNA]</scope>
</reference>
<dbReference type="EMBL" id="UZAH01029094">
    <property type="protein sequence ID" value="VDP04213.1"/>
    <property type="molecule type" value="Genomic_DNA"/>
</dbReference>
<sequence>MGNEEQRKVDPREKSLYRVLLGDKATDTWLKHHGRGMKAVRTVTAAARTTQYGDVNEKLEPRDGERYLHRLARKVAIVRPKTSRSSMVSMVRAAIF</sequence>
<evidence type="ECO:0000313" key="1">
    <source>
        <dbReference type="EMBL" id="VDP04213.1"/>
    </source>
</evidence>
<protein>
    <submittedName>
        <fullName evidence="3">23S rRNA (Guanosine(2251)-2'-O)-methyltransferase RlmB</fullName>
    </submittedName>
</protein>
<name>A0A183G3A6_HELPZ</name>
<dbReference type="WBParaSite" id="HPBE_0001587901-mRNA-1">
    <property type="protein sequence ID" value="HPBE_0001587901-mRNA-1"/>
    <property type="gene ID" value="HPBE_0001587901"/>
</dbReference>
<organism evidence="2 3">
    <name type="scientific">Heligmosomoides polygyrus</name>
    <name type="common">Parasitic roundworm</name>
    <dbReference type="NCBI Taxonomy" id="6339"/>
    <lineage>
        <taxon>Eukaryota</taxon>
        <taxon>Metazoa</taxon>
        <taxon>Ecdysozoa</taxon>
        <taxon>Nematoda</taxon>
        <taxon>Chromadorea</taxon>
        <taxon>Rhabditida</taxon>
        <taxon>Rhabditina</taxon>
        <taxon>Rhabditomorpha</taxon>
        <taxon>Strongyloidea</taxon>
        <taxon>Heligmosomidae</taxon>
        <taxon>Heligmosomoides</taxon>
    </lineage>
</organism>
<evidence type="ECO:0000313" key="2">
    <source>
        <dbReference type="Proteomes" id="UP000050761"/>
    </source>
</evidence>